<gene>
    <name evidence="9" type="primary">ycjO_2</name>
    <name evidence="9" type="ORF">NCTC4824_00579</name>
</gene>
<dbReference type="STRING" id="1348624.GCA_001591545_02631"/>
<evidence type="ECO:0000256" key="5">
    <source>
        <dbReference type="ARBA" id="ARBA00022989"/>
    </source>
</evidence>
<evidence type="ECO:0000256" key="1">
    <source>
        <dbReference type="ARBA" id="ARBA00004651"/>
    </source>
</evidence>
<keyword evidence="5 7" id="KW-1133">Transmembrane helix</keyword>
<evidence type="ECO:0000256" key="3">
    <source>
        <dbReference type="ARBA" id="ARBA00022475"/>
    </source>
</evidence>
<keyword evidence="4 7" id="KW-0812">Transmembrane</keyword>
<comment type="similarity">
    <text evidence="7">Belongs to the binding-protein-dependent transport system permease family.</text>
</comment>
<dbReference type="Pfam" id="PF00528">
    <property type="entry name" value="BPD_transp_1"/>
    <property type="match status" value="1"/>
</dbReference>
<feature type="domain" description="ABC transmembrane type-1" evidence="8">
    <location>
        <begin position="88"/>
        <end position="300"/>
    </location>
</feature>
<dbReference type="InterPro" id="IPR000515">
    <property type="entry name" value="MetI-like"/>
</dbReference>
<organism evidence="9 10">
    <name type="scientific">Lederbergia lenta</name>
    <name type="common">Bacillus lentus</name>
    <dbReference type="NCBI Taxonomy" id="1467"/>
    <lineage>
        <taxon>Bacteria</taxon>
        <taxon>Bacillati</taxon>
        <taxon>Bacillota</taxon>
        <taxon>Bacilli</taxon>
        <taxon>Bacillales</taxon>
        <taxon>Bacillaceae</taxon>
        <taxon>Lederbergia</taxon>
    </lineage>
</organism>
<dbReference type="Proteomes" id="UP000249134">
    <property type="component" value="Chromosome 1"/>
</dbReference>
<evidence type="ECO:0000259" key="8">
    <source>
        <dbReference type="PROSITE" id="PS50928"/>
    </source>
</evidence>
<evidence type="ECO:0000256" key="6">
    <source>
        <dbReference type="ARBA" id="ARBA00023136"/>
    </source>
</evidence>
<feature type="transmembrane region" description="Helical" evidence="7">
    <location>
        <begin position="92"/>
        <end position="113"/>
    </location>
</feature>
<name>A0A2X4VL87_LEDLE</name>
<dbReference type="InterPro" id="IPR035906">
    <property type="entry name" value="MetI-like_sf"/>
</dbReference>
<evidence type="ECO:0000313" key="9">
    <source>
        <dbReference type="EMBL" id="SQI52926.1"/>
    </source>
</evidence>
<keyword evidence="3" id="KW-1003">Cell membrane</keyword>
<evidence type="ECO:0000256" key="2">
    <source>
        <dbReference type="ARBA" id="ARBA00022448"/>
    </source>
</evidence>
<keyword evidence="10" id="KW-1185">Reference proteome</keyword>
<feature type="transmembrane region" description="Helical" evidence="7">
    <location>
        <begin position="173"/>
        <end position="198"/>
    </location>
</feature>
<keyword evidence="6 7" id="KW-0472">Membrane</keyword>
<dbReference type="KEGG" id="blen:NCTC4824_00579"/>
<dbReference type="PROSITE" id="PS50928">
    <property type="entry name" value="ABC_TM1"/>
    <property type="match status" value="1"/>
</dbReference>
<accession>A0A2X4VL87</accession>
<dbReference type="RefSeq" id="WP_066142690.1">
    <property type="nucleotide sequence ID" value="NZ_CBCSGM010000002.1"/>
</dbReference>
<dbReference type="InterPro" id="IPR051393">
    <property type="entry name" value="ABC_transporter_permease"/>
</dbReference>
<evidence type="ECO:0000256" key="7">
    <source>
        <dbReference type="RuleBase" id="RU363032"/>
    </source>
</evidence>
<feature type="transmembrane region" description="Helical" evidence="7">
    <location>
        <begin position="279"/>
        <end position="303"/>
    </location>
</feature>
<dbReference type="GO" id="GO:0005886">
    <property type="term" value="C:plasma membrane"/>
    <property type="evidence" value="ECO:0007669"/>
    <property type="project" value="UniProtKB-SubCell"/>
</dbReference>
<dbReference type="AlphaFoldDB" id="A0A2X4VL87"/>
<dbReference type="SUPFAM" id="SSF160964">
    <property type="entry name" value="MalF N-terminal region-like"/>
    <property type="match status" value="1"/>
</dbReference>
<dbReference type="Gene3D" id="1.10.3720.10">
    <property type="entry name" value="MetI-like"/>
    <property type="match status" value="1"/>
</dbReference>
<evidence type="ECO:0000256" key="4">
    <source>
        <dbReference type="ARBA" id="ARBA00022692"/>
    </source>
</evidence>
<dbReference type="GO" id="GO:0055085">
    <property type="term" value="P:transmembrane transport"/>
    <property type="evidence" value="ECO:0007669"/>
    <property type="project" value="InterPro"/>
</dbReference>
<reference evidence="9 10" key="1">
    <citation type="submission" date="2018-06" db="EMBL/GenBank/DDBJ databases">
        <authorList>
            <consortium name="Pathogen Informatics"/>
            <person name="Doyle S."/>
        </authorList>
    </citation>
    <scope>NUCLEOTIDE SEQUENCE [LARGE SCALE GENOMIC DNA]</scope>
    <source>
        <strain evidence="9 10">NCTC4824</strain>
    </source>
</reference>
<dbReference type="EMBL" id="LS483476">
    <property type="protein sequence ID" value="SQI52926.1"/>
    <property type="molecule type" value="Genomic_DNA"/>
</dbReference>
<keyword evidence="2 7" id="KW-0813">Transport</keyword>
<dbReference type="SUPFAM" id="SSF161098">
    <property type="entry name" value="MetI-like"/>
    <property type="match status" value="1"/>
</dbReference>
<dbReference type="PANTHER" id="PTHR30193">
    <property type="entry name" value="ABC TRANSPORTER PERMEASE PROTEIN"/>
    <property type="match status" value="1"/>
</dbReference>
<protein>
    <submittedName>
        <fullName evidence="9">Sugar ABC transporter permease</fullName>
    </submittedName>
</protein>
<dbReference type="PANTHER" id="PTHR30193:SF37">
    <property type="entry name" value="INNER MEMBRANE ABC TRANSPORTER PERMEASE PROTEIN YCJO"/>
    <property type="match status" value="1"/>
</dbReference>
<feature type="transmembrane region" description="Helical" evidence="7">
    <location>
        <begin position="125"/>
        <end position="145"/>
    </location>
</feature>
<evidence type="ECO:0000313" key="10">
    <source>
        <dbReference type="Proteomes" id="UP000249134"/>
    </source>
</evidence>
<sequence length="312" mass="35778">MEAKVNADRPLPLKVNVKKRRKFIGSESFYGYLFVSPMMVGFILVMLFPLVYSIYMSLTDWQLLGDPNFIGTANYQQLIKDPEFFIVLKNTFLFSAGLVPINIILALWLAMLLQRNLPGMGIFRTAIFIPVMTSIVVWSIIWKYMFGTDEGFINQILGAIGMEGPAWLYNPRLAMGAVIFVSALKNVGLNMILFLAALQQVDKSLYEASYLDGANKWRRFWHITMPMITPTVFLTIILTVIGSMKVFGQIYVMTNGGPGNHTKVLVYYIWENAFKLFEFGYASAIAIILFVIILIFTLIQWWARKRWVFHEQ</sequence>
<feature type="transmembrane region" description="Helical" evidence="7">
    <location>
        <begin position="219"/>
        <end position="241"/>
    </location>
</feature>
<proteinExistence type="inferred from homology"/>
<feature type="transmembrane region" description="Helical" evidence="7">
    <location>
        <begin position="29"/>
        <end position="55"/>
    </location>
</feature>
<comment type="subcellular location">
    <subcellularLocation>
        <location evidence="1 7">Cell membrane</location>
        <topology evidence="1 7">Multi-pass membrane protein</topology>
    </subcellularLocation>
</comment>
<dbReference type="CDD" id="cd06261">
    <property type="entry name" value="TM_PBP2"/>
    <property type="match status" value="1"/>
</dbReference>